<accession>A0A8H6HC72</accession>
<evidence type="ECO:0000313" key="1">
    <source>
        <dbReference type="EMBL" id="KAF6744354.1"/>
    </source>
</evidence>
<comment type="caution">
    <text evidence="1">The sequence shown here is derived from an EMBL/GenBank/DDBJ whole genome shotgun (WGS) entry which is preliminary data.</text>
</comment>
<reference evidence="1 2" key="1">
    <citation type="submission" date="2020-07" db="EMBL/GenBank/DDBJ databases">
        <title>Comparative genomics of pyrophilous fungi reveals a link between fire events and developmental genes.</title>
        <authorList>
            <consortium name="DOE Joint Genome Institute"/>
            <person name="Steindorff A.S."/>
            <person name="Carver A."/>
            <person name="Calhoun S."/>
            <person name="Stillman K."/>
            <person name="Liu H."/>
            <person name="Lipzen A."/>
            <person name="Pangilinan J."/>
            <person name="Labutti K."/>
            <person name="Bruns T.D."/>
            <person name="Grigoriev I.V."/>
        </authorList>
    </citation>
    <scope>NUCLEOTIDE SEQUENCE [LARGE SCALE GENOMIC DNA]</scope>
    <source>
        <strain evidence="1 2">CBS 144469</strain>
    </source>
</reference>
<dbReference type="EMBL" id="JACGCI010000123">
    <property type="protein sequence ID" value="KAF6744354.1"/>
    <property type="molecule type" value="Genomic_DNA"/>
</dbReference>
<keyword evidence="2" id="KW-1185">Reference proteome</keyword>
<name>A0A8H6HC72_9AGAR</name>
<evidence type="ECO:0000313" key="2">
    <source>
        <dbReference type="Proteomes" id="UP000521943"/>
    </source>
</evidence>
<gene>
    <name evidence="1" type="ORF">DFP72DRAFT_857654</name>
</gene>
<sequence length="324" mass="36881">MSIRLTSPDCRPACLDRDGHQLPSGWRITQAIGRDSIQTRRIHKNWHPNVSSHSTPPTKRASADLQICLSALHISKAKYPGSCRWITRNKPIPLSKGVEGGVGVDYDYPMITTVRDEDKWELGKEESEEPLMTRGRKVEAAKGPLYTPQVVKQVKREVDRLCTAGLGMLPGAFNACLFVQTVQPWRRAHHVMGGWPELGRECRQAQALLTRATEGATCHRRSLRPWRLCCVDQRWGPLHLQLPYDTPNRSALSKEGVGYSSVPLVRIWRDEDVAFAPKEEWWNRAQTDRDTKPKEKNWDCIEYFHAKTSTQGLGIQLMTVVRLE</sequence>
<dbReference type="Proteomes" id="UP000521943">
    <property type="component" value="Unassembled WGS sequence"/>
</dbReference>
<proteinExistence type="predicted"/>
<dbReference type="AlphaFoldDB" id="A0A8H6HC72"/>
<protein>
    <submittedName>
        <fullName evidence="1">Uncharacterized protein</fullName>
    </submittedName>
</protein>
<organism evidence="1 2">
    <name type="scientific">Ephemerocybe angulata</name>
    <dbReference type="NCBI Taxonomy" id="980116"/>
    <lineage>
        <taxon>Eukaryota</taxon>
        <taxon>Fungi</taxon>
        <taxon>Dikarya</taxon>
        <taxon>Basidiomycota</taxon>
        <taxon>Agaricomycotina</taxon>
        <taxon>Agaricomycetes</taxon>
        <taxon>Agaricomycetidae</taxon>
        <taxon>Agaricales</taxon>
        <taxon>Agaricineae</taxon>
        <taxon>Psathyrellaceae</taxon>
        <taxon>Ephemerocybe</taxon>
    </lineage>
</organism>